<proteinExistence type="predicted"/>
<gene>
    <name evidence="1" type="ORF">UFOPK3139_03255</name>
</gene>
<reference evidence="1" key="1">
    <citation type="submission" date="2020-05" db="EMBL/GenBank/DDBJ databases">
        <authorList>
            <person name="Chiriac C."/>
            <person name="Salcher M."/>
            <person name="Ghai R."/>
            <person name="Kavagutti S V."/>
        </authorList>
    </citation>
    <scope>NUCLEOTIDE SEQUENCE</scope>
</reference>
<dbReference type="AlphaFoldDB" id="A0A6J7AVU0"/>
<name>A0A6J7AVU0_9ZZZZ</name>
<dbReference type="Gene3D" id="3.40.50.720">
    <property type="entry name" value="NAD(P)-binding Rossmann-like Domain"/>
    <property type="match status" value="1"/>
</dbReference>
<dbReference type="InterPro" id="IPR036291">
    <property type="entry name" value="NAD(P)-bd_dom_sf"/>
</dbReference>
<dbReference type="SUPFAM" id="SSF51735">
    <property type="entry name" value="NAD(P)-binding Rossmann-fold domains"/>
    <property type="match status" value="1"/>
</dbReference>
<evidence type="ECO:0000313" key="1">
    <source>
        <dbReference type="EMBL" id="CAB4836810.1"/>
    </source>
</evidence>
<sequence>MHPSAELVFDTTKPDGTPRKVLDVSRLTAAGWKPSIALSDGIRQTYAWYLAQNPDAIRGAH</sequence>
<accession>A0A6J7AVU0</accession>
<dbReference type="Gene3D" id="3.90.25.10">
    <property type="entry name" value="UDP-galactose 4-epimerase, domain 1"/>
    <property type="match status" value="1"/>
</dbReference>
<protein>
    <submittedName>
        <fullName evidence="1">Unannotated protein</fullName>
    </submittedName>
</protein>
<organism evidence="1">
    <name type="scientific">freshwater metagenome</name>
    <dbReference type="NCBI Taxonomy" id="449393"/>
    <lineage>
        <taxon>unclassified sequences</taxon>
        <taxon>metagenomes</taxon>
        <taxon>ecological metagenomes</taxon>
    </lineage>
</organism>
<dbReference type="EMBL" id="CAFABA010000239">
    <property type="protein sequence ID" value="CAB4836810.1"/>
    <property type="molecule type" value="Genomic_DNA"/>
</dbReference>